<proteinExistence type="predicted"/>
<dbReference type="AlphaFoldDB" id="A0A3E1F1A1"/>
<protein>
    <submittedName>
        <fullName evidence="1">Uncharacterized protein</fullName>
    </submittedName>
</protein>
<evidence type="ECO:0000313" key="1">
    <source>
        <dbReference type="EMBL" id="RFC55507.1"/>
    </source>
</evidence>
<organism evidence="1 2">
    <name type="scientific">Brumimicrobium aurantiacum</name>
    <dbReference type="NCBI Taxonomy" id="1737063"/>
    <lineage>
        <taxon>Bacteria</taxon>
        <taxon>Pseudomonadati</taxon>
        <taxon>Bacteroidota</taxon>
        <taxon>Flavobacteriia</taxon>
        <taxon>Flavobacteriales</taxon>
        <taxon>Crocinitomicaceae</taxon>
        <taxon>Brumimicrobium</taxon>
    </lineage>
</organism>
<dbReference type="Proteomes" id="UP000257127">
    <property type="component" value="Unassembled WGS sequence"/>
</dbReference>
<evidence type="ECO:0000313" key="2">
    <source>
        <dbReference type="Proteomes" id="UP000257127"/>
    </source>
</evidence>
<name>A0A3E1F1A1_9FLAO</name>
<dbReference type="EMBL" id="QURB01000001">
    <property type="protein sequence ID" value="RFC55507.1"/>
    <property type="molecule type" value="Genomic_DNA"/>
</dbReference>
<sequence length="280" mass="33033">MKYFYLLVLVFISGKIFSQTEMKYTVSIGAPNNGFFGSGTHPEYYFDLFANKEQKPNASFDTEYMFKFSQSLNQKRKLFLNVGFGFGQTFYELRYPKGGNQKLNESFHSIYNYRFLPSLGLEKRINLGEDLQISFGIDWAPRIYKDYTREFENEEALVFSENSSVSYSVQFKNKKEQYKVENNPIILFRYLLSLNYKINDQLDLIVQFQMNRNFNEYFSFRVAETTIGDTLKVNAYGSPNIHYQDHVVDSEKITTHFSYIGIGIKQRLNWTKFKENLLVH</sequence>
<accession>A0A3E1F1A1</accession>
<keyword evidence="2" id="KW-1185">Reference proteome</keyword>
<comment type="caution">
    <text evidence="1">The sequence shown here is derived from an EMBL/GenBank/DDBJ whole genome shotgun (WGS) entry which is preliminary data.</text>
</comment>
<reference evidence="1 2" key="1">
    <citation type="submission" date="2018-08" db="EMBL/GenBank/DDBJ databases">
        <title>The draft genome squence of Brumimicrobium sp. N62.</title>
        <authorList>
            <person name="Du Z.-J."/>
            <person name="Luo H.-R."/>
        </authorList>
    </citation>
    <scope>NUCLEOTIDE SEQUENCE [LARGE SCALE GENOMIC DNA]</scope>
    <source>
        <strain evidence="1 2">N62</strain>
    </source>
</reference>
<gene>
    <name evidence="1" type="ORF">DXU93_00810</name>
</gene>